<comment type="caution">
    <text evidence="2">The sequence shown here is derived from an EMBL/GenBank/DDBJ whole genome shotgun (WGS) entry which is preliminary data.</text>
</comment>
<sequence length="675" mass="71971">MAGEEDYFDYSTATNQQLQDNRQLARRMGEDITRYPPPNNTSPYPDPTINFQDEDLEMTDEMQTAWLNDTIERIRKRIMAQDAVVVDQLAWQWWEVKLVLDDARERVLSASTKLKEGKDGSGGWTGAGADAFLARGPGATIKSIDDWETAAVNNWLGLLSLAGVIRDRQAEMEELYRQYKEDMVAVSERELSWYGVESERELQGTPAADDYIDTLRQESWLYNERAQTLQYNMAQDYYQVMRDDLAGGSATVYEGPTDAVVANPDFIQRYMMNQFGTPNIGTPNVTQPNIGTPDITQPNITPPRINPPTVDARITDPNINTPDIDAPDVGDIDTPDAVNPNITTPTVVPTITPPVLPPAINTSQLPNGAPVPRQGQVPTAPGQGLMRNLPSAGGPGVLRAGSINPLAGESLPPGLPPGQRGAQAPPPPPQIKRPGGGPNAPMAPQGRGGGRPGDPTSAIPGAPRTAMDGNQFGGPPGTPASPVLRNPRTNTPAPPGTRGGPRRGTPAVPGAPGGGPSTPLRPDAMSPVLNRPQRPASNVPSTPVSRRPSRPEVPGAPLNPLAPPPPPTSSPVVGRARPAGASGRPPEPPSGVMRGRRTAGAGLGVEGQIASRRMANEAEAQRVKNRDEEFERIRALLDREAAWTVETPGGGVLDSGPQQQRAVTPSSEPKPTLGT</sequence>
<accession>A0ABV6M9C2</accession>
<organism evidence="2 3">
    <name type="scientific">Phytohabitans kaempferiae</name>
    <dbReference type="NCBI Taxonomy" id="1620943"/>
    <lineage>
        <taxon>Bacteria</taxon>
        <taxon>Bacillati</taxon>
        <taxon>Actinomycetota</taxon>
        <taxon>Actinomycetes</taxon>
        <taxon>Micromonosporales</taxon>
        <taxon>Micromonosporaceae</taxon>
    </lineage>
</organism>
<evidence type="ECO:0000256" key="1">
    <source>
        <dbReference type="SAM" id="MobiDB-lite"/>
    </source>
</evidence>
<feature type="region of interest" description="Disordered" evidence="1">
    <location>
        <begin position="646"/>
        <end position="675"/>
    </location>
</feature>
<evidence type="ECO:0008006" key="4">
    <source>
        <dbReference type="Google" id="ProtNLM"/>
    </source>
</evidence>
<dbReference type="RefSeq" id="WP_377254823.1">
    <property type="nucleotide sequence ID" value="NZ_JBHLUH010000056.1"/>
</dbReference>
<dbReference type="EMBL" id="JBHLUH010000056">
    <property type="protein sequence ID" value="MFC0531062.1"/>
    <property type="molecule type" value="Genomic_DNA"/>
</dbReference>
<feature type="compositionally biased region" description="Low complexity" evidence="1">
    <location>
        <begin position="539"/>
        <end position="559"/>
    </location>
</feature>
<name>A0ABV6M9C2_9ACTN</name>
<feature type="compositionally biased region" description="Polar residues" evidence="1">
    <location>
        <begin position="656"/>
        <end position="675"/>
    </location>
</feature>
<gene>
    <name evidence="2" type="ORF">ACFFIA_25815</name>
</gene>
<evidence type="ECO:0000313" key="3">
    <source>
        <dbReference type="Proteomes" id="UP001589867"/>
    </source>
</evidence>
<dbReference type="Proteomes" id="UP001589867">
    <property type="component" value="Unassembled WGS sequence"/>
</dbReference>
<feature type="region of interest" description="Disordered" evidence="1">
    <location>
        <begin position="358"/>
        <end position="599"/>
    </location>
</feature>
<proteinExistence type="predicted"/>
<keyword evidence="3" id="KW-1185">Reference proteome</keyword>
<protein>
    <recommendedName>
        <fullName evidence="4">PPE family domain-containing protein</fullName>
    </recommendedName>
</protein>
<evidence type="ECO:0000313" key="2">
    <source>
        <dbReference type="EMBL" id="MFC0531062.1"/>
    </source>
</evidence>
<reference evidence="2 3" key="1">
    <citation type="submission" date="2024-09" db="EMBL/GenBank/DDBJ databases">
        <authorList>
            <person name="Sun Q."/>
            <person name="Mori K."/>
        </authorList>
    </citation>
    <scope>NUCLEOTIDE SEQUENCE [LARGE SCALE GENOMIC DNA]</scope>
    <source>
        <strain evidence="2 3">TBRC 3947</strain>
    </source>
</reference>
<feature type="compositionally biased region" description="Pro residues" evidence="1">
    <location>
        <begin position="560"/>
        <end position="569"/>
    </location>
</feature>